<organism evidence="1 2">
    <name type="scientific">Saccharibacter floricola DSM 15669</name>
    <dbReference type="NCBI Taxonomy" id="1123227"/>
    <lineage>
        <taxon>Bacteria</taxon>
        <taxon>Pseudomonadati</taxon>
        <taxon>Pseudomonadota</taxon>
        <taxon>Alphaproteobacteria</taxon>
        <taxon>Acetobacterales</taxon>
        <taxon>Acetobacteraceae</taxon>
        <taxon>Saccharibacter</taxon>
    </lineage>
</organism>
<evidence type="ECO:0000313" key="1">
    <source>
        <dbReference type="EMBL" id="GBQ08064.1"/>
    </source>
</evidence>
<protein>
    <submittedName>
        <fullName evidence="1">Uncharacterized protein</fullName>
    </submittedName>
</protein>
<keyword evidence="2" id="KW-1185">Reference proteome</keyword>
<accession>A0ABQ0P0B3</accession>
<dbReference type="Proteomes" id="UP001062901">
    <property type="component" value="Unassembled WGS sequence"/>
</dbReference>
<name>A0ABQ0P0B3_9PROT</name>
<evidence type="ECO:0000313" key="2">
    <source>
        <dbReference type="Proteomes" id="UP001062901"/>
    </source>
</evidence>
<dbReference type="EMBL" id="BAQD01000061">
    <property type="protein sequence ID" value="GBQ08064.1"/>
    <property type="molecule type" value="Genomic_DNA"/>
</dbReference>
<proteinExistence type="predicted"/>
<gene>
    <name evidence="1" type="ORF">AA15669_1644</name>
</gene>
<comment type="caution">
    <text evidence="1">The sequence shown here is derived from an EMBL/GenBank/DDBJ whole genome shotgun (WGS) entry which is preliminary data.</text>
</comment>
<sequence length="68" mass="7892">MTVDYFLECLSTLHWSQRHLARILNIDQNIVLSWGDGSEDIPPEISHWLNERASYARTVPFPSNESSF</sequence>
<reference evidence="1" key="1">
    <citation type="submission" date="2013-04" db="EMBL/GenBank/DDBJ databases">
        <title>The genome sequencing project of 58 acetic acid bacteria.</title>
        <authorList>
            <person name="Okamoto-Kainuma A."/>
            <person name="Ishikawa M."/>
            <person name="Umino S."/>
            <person name="Koizumi Y."/>
            <person name="Shiwa Y."/>
            <person name="Yoshikawa H."/>
            <person name="Matsutani M."/>
            <person name="Matsushita K."/>
        </authorList>
    </citation>
    <scope>NUCLEOTIDE SEQUENCE</scope>
    <source>
        <strain evidence="1">DSM 15669</strain>
    </source>
</reference>